<dbReference type="AlphaFoldDB" id="A0A803SQH5"/>
<dbReference type="GO" id="GO:0005576">
    <property type="term" value="C:extracellular region"/>
    <property type="evidence" value="ECO:0007669"/>
    <property type="project" value="InterPro"/>
</dbReference>
<evidence type="ECO:0000256" key="2">
    <source>
        <dbReference type="ARBA" id="ARBA00022729"/>
    </source>
</evidence>
<dbReference type="InParanoid" id="A0A803SQH5"/>
<dbReference type="PANTHER" id="PTHR19441">
    <property type="entry name" value="WHEY ACDIC PROTEIN WAP"/>
    <property type="match status" value="1"/>
</dbReference>
<dbReference type="InterPro" id="IPR036645">
    <property type="entry name" value="Elafin-like_sf"/>
</dbReference>
<feature type="domain" description="WAP" evidence="6">
    <location>
        <begin position="21"/>
        <end position="68"/>
    </location>
</feature>
<dbReference type="Ensembl" id="ENSACAT00000044035.1">
    <property type="protein sequence ID" value="ENSACAP00000025215.1"/>
    <property type="gene ID" value="ENSACAG00000042649.1"/>
</dbReference>
<keyword evidence="2 5" id="KW-0732">Signal</keyword>
<reference evidence="7" key="3">
    <citation type="submission" date="2025-09" db="UniProtKB">
        <authorList>
            <consortium name="Ensembl"/>
        </authorList>
    </citation>
    <scope>IDENTIFICATION</scope>
</reference>
<protein>
    <recommendedName>
        <fullName evidence="6">WAP domain-containing protein</fullName>
    </recommendedName>
</protein>
<dbReference type="PANTHER" id="PTHR19441:SF95">
    <property type="entry name" value="PERLWAPIN ISOFORM X1"/>
    <property type="match status" value="1"/>
</dbReference>
<dbReference type="GO" id="GO:0042742">
    <property type="term" value="P:defense response to bacterium"/>
    <property type="evidence" value="ECO:0007669"/>
    <property type="project" value="UniProtKB-KW"/>
</dbReference>
<dbReference type="SMART" id="SM00217">
    <property type="entry name" value="WAP"/>
    <property type="match status" value="1"/>
</dbReference>
<dbReference type="Gene3D" id="4.10.75.10">
    <property type="entry name" value="Elafin-like"/>
    <property type="match status" value="1"/>
</dbReference>
<feature type="signal peptide" evidence="5">
    <location>
        <begin position="1"/>
        <end position="22"/>
    </location>
</feature>
<reference evidence="7" key="1">
    <citation type="submission" date="2009-12" db="EMBL/GenBank/DDBJ databases">
        <title>The Genome Sequence of Anolis carolinensis (Green Anole Lizard).</title>
        <authorList>
            <consortium name="The Genome Sequencing Platform"/>
            <person name="Di Palma F."/>
            <person name="Alfoldi J."/>
            <person name="Heiman D."/>
            <person name="Young S."/>
            <person name="Grabherr M."/>
            <person name="Johnson J."/>
            <person name="Lander E.S."/>
            <person name="Lindblad-Toh K."/>
        </authorList>
    </citation>
    <scope>NUCLEOTIDE SEQUENCE [LARGE SCALE GENOMIC DNA]</scope>
    <source>
        <strain evidence="7">JBL SC #1</strain>
    </source>
</reference>
<proteinExistence type="inferred from homology"/>
<dbReference type="CDD" id="cd00199">
    <property type="entry name" value="WAP"/>
    <property type="match status" value="1"/>
</dbReference>
<evidence type="ECO:0000256" key="4">
    <source>
        <dbReference type="ARBA" id="ARBA00035122"/>
    </source>
</evidence>
<evidence type="ECO:0000256" key="1">
    <source>
        <dbReference type="ARBA" id="ARBA00022529"/>
    </source>
</evidence>
<feature type="chain" id="PRO_5032776125" description="WAP domain-containing protein" evidence="5">
    <location>
        <begin position="23"/>
        <end position="122"/>
    </location>
</feature>
<dbReference type="Pfam" id="PF00095">
    <property type="entry name" value="WAP"/>
    <property type="match status" value="1"/>
</dbReference>
<dbReference type="Proteomes" id="UP000001646">
    <property type="component" value="Unplaced"/>
</dbReference>
<evidence type="ECO:0000256" key="5">
    <source>
        <dbReference type="SAM" id="SignalP"/>
    </source>
</evidence>
<sequence>LPGMRLAAAWFVSQLFCLFCLPENPGKCPNLPPEEDRGCTEFCKSDDDCAGSKKCCEWGCMKACLNPAKALLVIADLQLKCSRARASQFSVSMPQFLRLALSPSFNLFSCPPTLRFPFLSSE</sequence>
<keyword evidence="1" id="KW-0929">Antimicrobial</keyword>
<name>A0A803SQH5_ANOCA</name>
<evidence type="ECO:0000313" key="8">
    <source>
        <dbReference type="Proteomes" id="UP000001646"/>
    </source>
</evidence>
<dbReference type="GeneTree" id="ENSGT01140000285204"/>
<keyword evidence="3" id="KW-0044">Antibiotic</keyword>
<dbReference type="PRINTS" id="PR00003">
    <property type="entry name" value="4DISULPHCORE"/>
</dbReference>
<organism evidence="7 8">
    <name type="scientific">Anolis carolinensis</name>
    <name type="common">Green anole</name>
    <name type="synonym">American chameleon</name>
    <dbReference type="NCBI Taxonomy" id="28377"/>
    <lineage>
        <taxon>Eukaryota</taxon>
        <taxon>Metazoa</taxon>
        <taxon>Chordata</taxon>
        <taxon>Craniata</taxon>
        <taxon>Vertebrata</taxon>
        <taxon>Euteleostomi</taxon>
        <taxon>Lepidosauria</taxon>
        <taxon>Squamata</taxon>
        <taxon>Bifurcata</taxon>
        <taxon>Unidentata</taxon>
        <taxon>Episquamata</taxon>
        <taxon>Toxicofera</taxon>
        <taxon>Iguania</taxon>
        <taxon>Dactyloidae</taxon>
        <taxon>Anolis</taxon>
    </lineage>
</organism>
<comment type="similarity">
    <text evidence="4">Belongs to the venom waprin family.</text>
</comment>
<dbReference type="GO" id="GO:0030414">
    <property type="term" value="F:peptidase inhibitor activity"/>
    <property type="evidence" value="ECO:0007669"/>
    <property type="project" value="InterPro"/>
</dbReference>
<dbReference type="InterPro" id="IPR008197">
    <property type="entry name" value="WAP_dom"/>
</dbReference>
<dbReference type="InterPro" id="IPR050514">
    <property type="entry name" value="WAP_four-disulfide_core"/>
</dbReference>
<reference evidence="7" key="2">
    <citation type="submission" date="2025-08" db="UniProtKB">
        <authorList>
            <consortium name="Ensembl"/>
        </authorList>
    </citation>
    <scope>IDENTIFICATION</scope>
</reference>
<keyword evidence="8" id="KW-1185">Reference proteome</keyword>
<evidence type="ECO:0000256" key="3">
    <source>
        <dbReference type="ARBA" id="ARBA00023022"/>
    </source>
</evidence>
<evidence type="ECO:0000313" key="7">
    <source>
        <dbReference type="Ensembl" id="ENSACAP00000025215.1"/>
    </source>
</evidence>
<dbReference type="SUPFAM" id="SSF57256">
    <property type="entry name" value="Elafin-like"/>
    <property type="match status" value="1"/>
</dbReference>
<accession>A0A803SQH5</accession>
<dbReference type="PROSITE" id="PS51390">
    <property type="entry name" value="WAP"/>
    <property type="match status" value="1"/>
</dbReference>
<evidence type="ECO:0000259" key="6">
    <source>
        <dbReference type="PROSITE" id="PS51390"/>
    </source>
</evidence>